<feature type="transmembrane region" description="Helical" evidence="6">
    <location>
        <begin position="86"/>
        <end position="103"/>
    </location>
</feature>
<evidence type="ECO:0000259" key="7">
    <source>
        <dbReference type="Pfam" id="PF20684"/>
    </source>
</evidence>
<evidence type="ECO:0000256" key="5">
    <source>
        <dbReference type="ARBA" id="ARBA00038359"/>
    </source>
</evidence>
<feature type="transmembrane region" description="Helical" evidence="6">
    <location>
        <begin position="47"/>
        <end position="66"/>
    </location>
</feature>
<feature type="transmembrane region" description="Helical" evidence="6">
    <location>
        <begin position="115"/>
        <end position="136"/>
    </location>
</feature>
<accession>A0AAN6Z2Q1</accession>
<evidence type="ECO:0000256" key="6">
    <source>
        <dbReference type="SAM" id="Phobius"/>
    </source>
</evidence>
<gene>
    <name evidence="8" type="ORF">N657DRAFT_481015</name>
</gene>
<feature type="domain" description="Rhodopsin" evidence="7">
    <location>
        <begin position="31"/>
        <end position="188"/>
    </location>
</feature>
<evidence type="ECO:0000313" key="8">
    <source>
        <dbReference type="EMBL" id="KAK4122812.1"/>
    </source>
</evidence>
<dbReference type="AlphaFoldDB" id="A0AAN6Z2Q1"/>
<protein>
    <recommendedName>
        <fullName evidence="7">Rhodopsin domain-containing protein</fullName>
    </recommendedName>
</protein>
<dbReference type="EMBL" id="MU853230">
    <property type="protein sequence ID" value="KAK4122812.1"/>
    <property type="molecule type" value="Genomic_DNA"/>
</dbReference>
<evidence type="ECO:0000256" key="4">
    <source>
        <dbReference type="ARBA" id="ARBA00023136"/>
    </source>
</evidence>
<keyword evidence="4 6" id="KW-0472">Membrane</keyword>
<dbReference type="GeneID" id="87824332"/>
<dbReference type="Proteomes" id="UP001302602">
    <property type="component" value="Unassembled WGS sequence"/>
</dbReference>
<keyword evidence="9" id="KW-1185">Reference proteome</keyword>
<sequence>MADPAADLSRGPVLLSFSLATACFAIATTFARFYVRWGKSGGFGADDYASGAATVLALSGTIFSILESTASDPARALQFKVIGQPWPVISATLSKISICLFFMGPLRGARHWRILLAGLIVGMAVINLASVMVGYLQCRPLEKTWNPVVVGACADPSIQANFGYAHGVFSVFTWVFLSLFPILMIREVPRSQPTGPLYATSALSFV</sequence>
<proteinExistence type="inferred from homology"/>
<dbReference type="GO" id="GO:0016020">
    <property type="term" value="C:membrane"/>
    <property type="evidence" value="ECO:0007669"/>
    <property type="project" value="UniProtKB-SubCell"/>
</dbReference>
<feature type="transmembrane region" description="Helical" evidence="6">
    <location>
        <begin position="12"/>
        <end position="35"/>
    </location>
</feature>
<feature type="transmembrane region" description="Helical" evidence="6">
    <location>
        <begin position="164"/>
        <end position="185"/>
    </location>
</feature>
<comment type="subcellular location">
    <subcellularLocation>
        <location evidence="1">Membrane</location>
        <topology evidence="1">Multi-pass membrane protein</topology>
    </subcellularLocation>
</comment>
<dbReference type="PANTHER" id="PTHR33048">
    <property type="entry name" value="PTH11-LIKE INTEGRAL MEMBRANE PROTEIN (AFU_ORTHOLOGUE AFUA_5G11245)"/>
    <property type="match status" value="1"/>
</dbReference>
<comment type="caution">
    <text evidence="8">The sequence shown here is derived from an EMBL/GenBank/DDBJ whole genome shotgun (WGS) entry which is preliminary data.</text>
</comment>
<evidence type="ECO:0000313" key="9">
    <source>
        <dbReference type="Proteomes" id="UP001302602"/>
    </source>
</evidence>
<dbReference type="PANTHER" id="PTHR33048:SF146">
    <property type="entry name" value="INTEGRAL MEMBRANE PROTEIN"/>
    <property type="match status" value="1"/>
</dbReference>
<dbReference type="InterPro" id="IPR052337">
    <property type="entry name" value="SAT4-like"/>
</dbReference>
<dbReference type="Pfam" id="PF20684">
    <property type="entry name" value="Fung_rhodopsin"/>
    <property type="match status" value="1"/>
</dbReference>
<keyword evidence="3 6" id="KW-1133">Transmembrane helix</keyword>
<reference evidence="8" key="2">
    <citation type="submission" date="2023-05" db="EMBL/GenBank/DDBJ databases">
        <authorList>
            <consortium name="Lawrence Berkeley National Laboratory"/>
            <person name="Steindorff A."/>
            <person name="Hensen N."/>
            <person name="Bonometti L."/>
            <person name="Westerberg I."/>
            <person name="Brannstrom I.O."/>
            <person name="Guillou S."/>
            <person name="Cros-Aarteil S."/>
            <person name="Calhoun S."/>
            <person name="Haridas S."/>
            <person name="Kuo A."/>
            <person name="Mondo S."/>
            <person name="Pangilinan J."/>
            <person name="Riley R."/>
            <person name="Labutti K."/>
            <person name="Andreopoulos B."/>
            <person name="Lipzen A."/>
            <person name="Chen C."/>
            <person name="Yanf M."/>
            <person name="Daum C."/>
            <person name="Ng V."/>
            <person name="Clum A."/>
            <person name="Ohm R."/>
            <person name="Martin F."/>
            <person name="Silar P."/>
            <person name="Natvig D."/>
            <person name="Lalanne C."/>
            <person name="Gautier V."/>
            <person name="Ament-Velasquez S.L."/>
            <person name="Kruys A."/>
            <person name="Hutchinson M.I."/>
            <person name="Powell A.J."/>
            <person name="Barry K."/>
            <person name="Miller A.N."/>
            <person name="Grigoriev I.V."/>
            <person name="Debuchy R."/>
            <person name="Gladieux P."/>
            <person name="Thoren M.H."/>
            <person name="Johannesson H."/>
        </authorList>
    </citation>
    <scope>NUCLEOTIDE SEQUENCE</scope>
    <source>
        <strain evidence="8">CBS 731.68</strain>
    </source>
</reference>
<evidence type="ECO:0000256" key="2">
    <source>
        <dbReference type="ARBA" id="ARBA00022692"/>
    </source>
</evidence>
<dbReference type="InterPro" id="IPR049326">
    <property type="entry name" value="Rhodopsin_dom_fungi"/>
</dbReference>
<name>A0AAN6Z2Q1_9PEZI</name>
<evidence type="ECO:0000256" key="3">
    <source>
        <dbReference type="ARBA" id="ARBA00022989"/>
    </source>
</evidence>
<keyword evidence="2 6" id="KW-0812">Transmembrane</keyword>
<dbReference type="RefSeq" id="XP_062646583.1">
    <property type="nucleotide sequence ID" value="XM_062787562.1"/>
</dbReference>
<reference evidence="8" key="1">
    <citation type="journal article" date="2023" name="Mol. Phylogenet. Evol.">
        <title>Genome-scale phylogeny and comparative genomics of the fungal order Sordariales.</title>
        <authorList>
            <person name="Hensen N."/>
            <person name="Bonometti L."/>
            <person name="Westerberg I."/>
            <person name="Brannstrom I.O."/>
            <person name="Guillou S."/>
            <person name="Cros-Aarteil S."/>
            <person name="Calhoun S."/>
            <person name="Haridas S."/>
            <person name="Kuo A."/>
            <person name="Mondo S."/>
            <person name="Pangilinan J."/>
            <person name="Riley R."/>
            <person name="LaButti K."/>
            <person name="Andreopoulos B."/>
            <person name="Lipzen A."/>
            <person name="Chen C."/>
            <person name="Yan M."/>
            <person name="Daum C."/>
            <person name="Ng V."/>
            <person name="Clum A."/>
            <person name="Steindorff A."/>
            <person name="Ohm R.A."/>
            <person name="Martin F."/>
            <person name="Silar P."/>
            <person name="Natvig D.O."/>
            <person name="Lalanne C."/>
            <person name="Gautier V."/>
            <person name="Ament-Velasquez S.L."/>
            <person name="Kruys A."/>
            <person name="Hutchinson M.I."/>
            <person name="Powell A.J."/>
            <person name="Barry K."/>
            <person name="Miller A.N."/>
            <person name="Grigoriev I.V."/>
            <person name="Debuchy R."/>
            <person name="Gladieux P."/>
            <person name="Hiltunen Thoren M."/>
            <person name="Johannesson H."/>
        </authorList>
    </citation>
    <scope>NUCLEOTIDE SEQUENCE</scope>
    <source>
        <strain evidence="8">CBS 731.68</strain>
    </source>
</reference>
<comment type="similarity">
    <text evidence="5">Belongs to the SAT4 family.</text>
</comment>
<evidence type="ECO:0000256" key="1">
    <source>
        <dbReference type="ARBA" id="ARBA00004141"/>
    </source>
</evidence>
<organism evidence="8 9">
    <name type="scientific">Parathielavia appendiculata</name>
    <dbReference type="NCBI Taxonomy" id="2587402"/>
    <lineage>
        <taxon>Eukaryota</taxon>
        <taxon>Fungi</taxon>
        <taxon>Dikarya</taxon>
        <taxon>Ascomycota</taxon>
        <taxon>Pezizomycotina</taxon>
        <taxon>Sordariomycetes</taxon>
        <taxon>Sordariomycetidae</taxon>
        <taxon>Sordariales</taxon>
        <taxon>Chaetomiaceae</taxon>
        <taxon>Parathielavia</taxon>
    </lineage>
</organism>